<proteinExistence type="inferred from homology"/>
<dbReference type="HAMAP" id="MF_00097">
    <property type="entry name" value="TMP_synthase"/>
    <property type="match status" value="1"/>
</dbReference>
<dbReference type="EC" id="2.5.1.3" evidence="10"/>
<dbReference type="GO" id="GO:0005737">
    <property type="term" value="C:cytoplasm"/>
    <property type="evidence" value="ECO:0007669"/>
    <property type="project" value="TreeGrafter"/>
</dbReference>
<feature type="binding site" evidence="10">
    <location>
        <position position="111"/>
    </location>
    <ligand>
        <name>4-amino-2-methyl-5-(diphosphooxymethyl)pyrimidine</name>
        <dbReference type="ChEBI" id="CHEBI:57841"/>
    </ligand>
</feature>
<keyword evidence="6 10" id="KW-0784">Thiamine biosynthesis</keyword>
<feature type="binding site" evidence="10">
    <location>
        <position position="72"/>
    </location>
    <ligand>
        <name>4-amino-2-methyl-5-(diphosphooxymethyl)pyrimidine</name>
        <dbReference type="ChEBI" id="CHEBI:57841"/>
    </ligand>
</feature>
<dbReference type="GO" id="GO:0000287">
    <property type="term" value="F:magnesium ion binding"/>
    <property type="evidence" value="ECO:0007669"/>
    <property type="project" value="UniProtKB-UniRule"/>
</dbReference>
<gene>
    <name evidence="10 12" type="primary">thiE</name>
    <name evidence="12" type="ORF">GCM10012284_28220</name>
</gene>
<comment type="catalytic activity">
    <reaction evidence="7 10">
        <text>4-methyl-5-(2-phosphooxyethyl)-thiazole + 4-amino-2-methyl-5-(diphosphooxymethyl)pyrimidine + H(+) = thiamine phosphate + diphosphate</text>
        <dbReference type="Rhea" id="RHEA:22328"/>
        <dbReference type="ChEBI" id="CHEBI:15378"/>
        <dbReference type="ChEBI" id="CHEBI:33019"/>
        <dbReference type="ChEBI" id="CHEBI:37575"/>
        <dbReference type="ChEBI" id="CHEBI:57841"/>
        <dbReference type="ChEBI" id="CHEBI:58296"/>
        <dbReference type="EC" id="2.5.1.3"/>
    </reaction>
</comment>
<dbReference type="GO" id="GO:0004789">
    <property type="term" value="F:thiamine-phosphate diphosphorylase activity"/>
    <property type="evidence" value="ECO:0007669"/>
    <property type="project" value="UniProtKB-UniRule"/>
</dbReference>
<evidence type="ECO:0000256" key="7">
    <source>
        <dbReference type="ARBA" id="ARBA00047334"/>
    </source>
</evidence>
<organism evidence="12 13">
    <name type="scientific">Mangrovihabitans endophyticus</name>
    <dbReference type="NCBI Taxonomy" id="1751298"/>
    <lineage>
        <taxon>Bacteria</taxon>
        <taxon>Bacillati</taxon>
        <taxon>Actinomycetota</taxon>
        <taxon>Actinomycetes</taxon>
        <taxon>Micromonosporales</taxon>
        <taxon>Micromonosporaceae</taxon>
        <taxon>Mangrovihabitans</taxon>
    </lineage>
</organism>
<accession>A0A8J3BYL3</accession>
<evidence type="ECO:0000259" key="11">
    <source>
        <dbReference type="Pfam" id="PF02581"/>
    </source>
</evidence>
<comment type="pathway">
    <text evidence="2 10">Cofactor biosynthesis; thiamine diphosphate biosynthesis; thiamine phosphate from 4-amino-2-methyl-5-diphosphomethylpyrimidine and 4-methyl-5-(2-phosphoethyl)-thiazole: step 1/1.</text>
</comment>
<keyword evidence="4 10" id="KW-0479">Metal-binding</keyword>
<feature type="binding site" evidence="10">
    <location>
        <position position="140"/>
    </location>
    <ligand>
        <name>4-amino-2-methyl-5-(diphosphooxymethyl)pyrimidine</name>
        <dbReference type="ChEBI" id="CHEBI:57841"/>
    </ligand>
</feature>
<comment type="cofactor">
    <cofactor evidence="10">
        <name>Mg(2+)</name>
        <dbReference type="ChEBI" id="CHEBI:18420"/>
    </cofactor>
    <text evidence="10">Binds 1 Mg(2+) ion per subunit.</text>
</comment>
<evidence type="ECO:0000256" key="9">
    <source>
        <dbReference type="ARBA" id="ARBA00047883"/>
    </source>
</evidence>
<dbReference type="Pfam" id="PF02581">
    <property type="entry name" value="TMP-TENI"/>
    <property type="match status" value="1"/>
</dbReference>
<comment type="similarity">
    <text evidence="10">Belongs to the thiamine-phosphate synthase family.</text>
</comment>
<keyword evidence="13" id="KW-1185">Reference proteome</keyword>
<comment type="caution">
    <text evidence="10">Lacks conserved residue(s) required for the propagation of feature annotation.</text>
</comment>
<reference evidence="12" key="1">
    <citation type="journal article" date="2014" name="Int. J. Syst. Evol. Microbiol.">
        <title>Complete genome sequence of Corynebacterium casei LMG S-19264T (=DSM 44701T), isolated from a smear-ripened cheese.</title>
        <authorList>
            <consortium name="US DOE Joint Genome Institute (JGI-PGF)"/>
            <person name="Walter F."/>
            <person name="Albersmeier A."/>
            <person name="Kalinowski J."/>
            <person name="Ruckert C."/>
        </authorList>
    </citation>
    <scope>NUCLEOTIDE SEQUENCE</scope>
    <source>
        <strain evidence="12">CGMCC 4.7299</strain>
    </source>
</reference>
<evidence type="ECO:0000256" key="4">
    <source>
        <dbReference type="ARBA" id="ARBA00022723"/>
    </source>
</evidence>
<evidence type="ECO:0000256" key="1">
    <source>
        <dbReference type="ARBA" id="ARBA00003814"/>
    </source>
</evidence>
<sequence>MDRTFPCLHVITGHRPEETVRAVVAVAARLGATDRLAVQVRVDDDMCDREAFELTSRILGRCRPQGVLCLVNDRLDVALAAGADGAHVGAEDLPVAAARRVLGPAAVLGATCRTPAAARAARDCGATYVGVGPAYATATKTGLPDPIGPDGVAAVVRAVPDMPVVAIGGVTVERLPELVGCGVAVIGALRADPDGAAQRFLTALSRPLSRIA</sequence>
<feature type="binding site" evidence="10">
    <location>
        <position position="73"/>
    </location>
    <ligand>
        <name>Mg(2+)</name>
        <dbReference type="ChEBI" id="CHEBI:18420"/>
    </ligand>
</feature>
<dbReference type="GO" id="GO:0009229">
    <property type="term" value="P:thiamine diphosphate biosynthetic process"/>
    <property type="evidence" value="ECO:0007669"/>
    <property type="project" value="UniProtKB-UniRule"/>
</dbReference>
<dbReference type="AlphaFoldDB" id="A0A8J3BYL3"/>
<dbReference type="PANTHER" id="PTHR20857">
    <property type="entry name" value="THIAMINE-PHOSPHATE PYROPHOSPHORYLASE"/>
    <property type="match status" value="1"/>
</dbReference>
<evidence type="ECO:0000256" key="3">
    <source>
        <dbReference type="ARBA" id="ARBA00022679"/>
    </source>
</evidence>
<dbReference type="GO" id="GO:0009228">
    <property type="term" value="P:thiamine biosynthetic process"/>
    <property type="evidence" value="ECO:0007669"/>
    <property type="project" value="UniProtKB-KW"/>
</dbReference>
<comment type="function">
    <text evidence="1 10">Condenses 4-methyl-5-(beta-hydroxyethyl)thiazole monophosphate (THZ-P) and 2-methyl-4-amino-5-hydroxymethyl pyrimidine pyrophosphate (HMP-PP) to form thiamine monophosphate (TMP).</text>
</comment>
<evidence type="ECO:0000256" key="5">
    <source>
        <dbReference type="ARBA" id="ARBA00022842"/>
    </source>
</evidence>
<comment type="caution">
    <text evidence="12">The sequence shown here is derived from an EMBL/GenBank/DDBJ whole genome shotgun (WGS) entry which is preliminary data.</text>
</comment>
<dbReference type="InterPro" id="IPR013785">
    <property type="entry name" value="Aldolase_TIM"/>
</dbReference>
<evidence type="ECO:0000256" key="2">
    <source>
        <dbReference type="ARBA" id="ARBA00005165"/>
    </source>
</evidence>
<reference evidence="12" key="2">
    <citation type="submission" date="2020-09" db="EMBL/GenBank/DDBJ databases">
        <authorList>
            <person name="Sun Q."/>
            <person name="Zhou Y."/>
        </authorList>
    </citation>
    <scope>NUCLEOTIDE SEQUENCE</scope>
    <source>
        <strain evidence="12">CGMCC 4.7299</strain>
    </source>
</reference>
<dbReference type="InterPro" id="IPR036206">
    <property type="entry name" value="ThiamineP_synth_sf"/>
</dbReference>
<dbReference type="EMBL" id="BMMX01000010">
    <property type="protein sequence ID" value="GGK92699.1"/>
    <property type="molecule type" value="Genomic_DNA"/>
</dbReference>
<dbReference type="InterPro" id="IPR022998">
    <property type="entry name" value="ThiamineP_synth_TenI"/>
</dbReference>
<evidence type="ECO:0000313" key="12">
    <source>
        <dbReference type="EMBL" id="GGK92699.1"/>
    </source>
</evidence>
<dbReference type="CDD" id="cd00564">
    <property type="entry name" value="TMP_TenI"/>
    <property type="match status" value="1"/>
</dbReference>
<feature type="domain" description="Thiamine phosphate synthase/TenI" evidence="11">
    <location>
        <begin position="9"/>
        <end position="189"/>
    </location>
</feature>
<dbReference type="PANTHER" id="PTHR20857:SF15">
    <property type="entry name" value="THIAMINE-PHOSPHATE SYNTHASE"/>
    <property type="match status" value="1"/>
</dbReference>
<comment type="catalytic activity">
    <reaction evidence="9 10">
        <text>2-[(2R,5Z)-2-carboxy-4-methylthiazol-5(2H)-ylidene]ethyl phosphate + 4-amino-2-methyl-5-(diphosphooxymethyl)pyrimidine + 2 H(+) = thiamine phosphate + CO2 + diphosphate</text>
        <dbReference type="Rhea" id="RHEA:47844"/>
        <dbReference type="ChEBI" id="CHEBI:15378"/>
        <dbReference type="ChEBI" id="CHEBI:16526"/>
        <dbReference type="ChEBI" id="CHEBI:33019"/>
        <dbReference type="ChEBI" id="CHEBI:37575"/>
        <dbReference type="ChEBI" id="CHEBI:57841"/>
        <dbReference type="ChEBI" id="CHEBI:62899"/>
        <dbReference type="EC" id="2.5.1.3"/>
    </reaction>
</comment>
<dbReference type="Gene3D" id="3.20.20.70">
    <property type="entry name" value="Aldolase class I"/>
    <property type="match status" value="1"/>
</dbReference>
<keyword evidence="3 10" id="KW-0808">Transferase</keyword>
<evidence type="ECO:0000313" key="13">
    <source>
        <dbReference type="Proteomes" id="UP000656042"/>
    </source>
</evidence>
<evidence type="ECO:0000256" key="8">
    <source>
        <dbReference type="ARBA" id="ARBA00047851"/>
    </source>
</evidence>
<dbReference type="RefSeq" id="WP_268240447.1">
    <property type="nucleotide sequence ID" value="NZ_BMMX01000010.1"/>
</dbReference>
<feature type="binding site" evidence="10">
    <location>
        <position position="92"/>
    </location>
    <ligand>
        <name>Mg(2+)</name>
        <dbReference type="ChEBI" id="CHEBI:18420"/>
    </ligand>
</feature>
<feature type="binding site" evidence="10">
    <location>
        <position position="169"/>
    </location>
    <ligand>
        <name>2-[(2R,5Z)-2-carboxy-4-methylthiazol-5(2H)-ylidene]ethyl phosphate</name>
        <dbReference type="ChEBI" id="CHEBI:62899"/>
    </ligand>
</feature>
<keyword evidence="5 10" id="KW-0460">Magnesium</keyword>
<dbReference type="InterPro" id="IPR034291">
    <property type="entry name" value="TMP_synthase"/>
</dbReference>
<evidence type="ECO:0000256" key="6">
    <source>
        <dbReference type="ARBA" id="ARBA00022977"/>
    </source>
</evidence>
<name>A0A8J3BYL3_9ACTN</name>
<dbReference type="UniPathway" id="UPA00060">
    <property type="reaction ID" value="UER00141"/>
</dbReference>
<evidence type="ECO:0000256" key="10">
    <source>
        <dbReference type="HAMAP-Rule" id="MF_00097"/>
    </source>
</evidence>
<dbReference type="Proteomes" id="UP000656042">
    <property type="component" value="Unassembled WGS sequence"/>
</dbReference>
<protein>
    <recommendedName>
        <fullName evidence="10">Thiamine-phosphate synthase</fullName>
        <shortName evidence="10">TP synthase</shortName>
        <shortName evidence="10">TPS</shortName>
        <ecNumber evidence="10">2.5.1.3</ecNumber>
    </recommendedName>
    <alternativeName>
        <fullName evidence="10">Thiamine-phosphate pyrophosphorylase</fullName>
        <shortName evidence="10">TMP pyrophosphorylase</shortName>
        <shortName evidence="10">TMP-PPase</shortName>
    </alternativeName>
</protein>
<feature type="binding site" evidence="10">
    <location>
        <begin position="137"/>
        <end position="139"/>
    </location>
    <ligand>
        <name>2-[(2R,5Z)-2-carboxy-4-methylthiazol-5(2H)-ylidene]ethyl phosphate</name>
        <dbReference type="ChEBI" id="CHEBI:62899"/>
    </ligand>
</feature>
<dbReference type="SUPFAM" id="SSF51391">
    <property type="entry name" value="Thiamin phosphate synthase"/>
    <property type="match status" value="1"/>
</dbReference>
<comment type="catalytic activity">
    <reaction evidence="8 10">
        <text>2-(2-carboxy-4-methylthiazol-5-yl)ethyl phosphate + 4-amino-2-methyl-5-(diphosphooxymethyl)pyrimidine + 2 H(+) = thiamine phosphate + CO2 + diphosphate</text>
        <dbReference type="Rhea" id="RHEA:47848"/>
        <dbReference type="ChEBI" id="CHEBI:15378"/>
        <dbReference type="ChEBI" id="CHEBI:16526"/>
        <dbReference type="ChEBI" id="CHEBI:33019"/>
        <dbReference type="ChEBI" id="CHEBI:37575"/>
        <dbReference type="ChEBI" id="CHEBI:57841"/>
        <dbReference type="ChEBI" id="CHEBI:62890"/>
        <dbReference type="EC" id="2.5.1.3"/>
    </reaction>
</comment>